<evidence type="ECO:0000313" key="4">
    <source>
        <dbReference type="Proteomes" id="UP000324907"/>
    </source>
</evidence>
<feature type="compositionally biased region" description="Basic and acidic residues" evidence="1">
    <location>
        <begin position="379"/>
        <end position="389"/>
    </location>
</feature>
<reference evidence="3 4" key="1">
    <citation type="submission" date="2019-07" db="EMBL/GenBank/DDBJ databases">
        <title>Genomes of Cafeteria roenbergensis.</title>
        <authorList>
            <person name="Fischer M.G."/>
            <person name="Hackl T."/>
            <person name="Roman M."/>
        </authorList>
    </citation>
    <scope>NUCLEOTIDE SEQUENCE [LARGE SCALE GENOMIC DNA]</scope>
    <source>
        <strain evidence="3 4">RCC970-E3</strain>
    </source>
</reference>
<dbReference type="AlphaFoldDB" id="A0A5A8DHQ8"/>
<feature type="compositionally biased region" description="Basic and acidic residues" evidence="1">
    <location>
        <begin position="723"/>
        <end position="740"/>
    </location>
</feature>
<gene>
    <name evidence="3" type="ORF">FNF28_03685</name>
</gene>
<dbReference type="EMBL" id="VLTL01000052">
    <property type="protein sequence ID" value="KAA0164798.1"/>
    <property type="molecule type" value="Genomic_DNA"/>
</dbReference>
<organism evidence="3 4">
    <name type="scientific">Cafeteria roenbergensis</name>
    <name type="common">Marine flagellate</name>
    <dbReference type="NCBI Taxonomy" id="33653"/>
    <lineage>
        <taxon>Eukaryota</taxon>
        <taxon>Sar</taxon>
        <taxon>Stramenopiles</taxon>
        <taxon>Bigyra</taxon>
        <taxon>Opalozoa</taxon>
        <taxon>Bicosoecida</taxon>
        <taxon>Cafeteriaceae</taxon>
        <taxon>Cafeteria</taxon>
    </lineage>
</organism>
<feature type="compositionally biased region" description="Acidic residues" evidence="1">
    <location>
        <begin position="713"/>
        <end position="722"/>
    </location>
</feature>
<evidence type="ECO:0000256" key="2">
    <source>
        <dbReference type="SAM" id="Phobius"/>
    </source>
</evidence>
<accession>A0A5A8DHQ8</accession>
<feature type="region of interest" description="Disordered" evidence="1">
    <location>
        <begin position="245"/>
        <end position="269"/>
    </location>
</feature>
<feature type="compositionally biased region" description="Low complexity" evidence="1">
    <location>
        <begin position="583"/>
        <end position="602"/>
    </location>
</feature>
<feature type="compositionally biased region" description="Low complexity" evidence="1">
    <location>
        <begin position="647"/>
        <end position="660"/>
    </location>
</feature>
<proteinExistence type="predicted"/>
<evidence type="ECO:0000256" key="1">
    <source>
        <dbReference type="SAM" id="MobiDB-lite"/>
    </source>
</evidence>
<feature type="region of interest" description="Disordered" evidence="1">
    <location>
        <begin position="755"/>
        <end position="778"/>
    </location>
</feature>
<dbReference type="Proteomes" id="UP000324907">
    <property type="component" value="Unassembled WGS sequence"/>
</dbReference>
<keyword evidence="2" id="KW-0472">Membrane</keyword>
<feature type="transmembrane region" description="Helical" evidence="2">
    <location>
        <begin position="81"/>
        <end position="98"/>
    </location>
</feature>
<keyword evidence="2" id="KW-0812">Transmembrane</keyword>
<feature type="compositionally biased region" description="Acidic residues" evidence="1">
    <location>
        <begin position="564"/>
        <end position="574"/>
    </location>
</feature>
<evidence type="ECO:0000313" key="3">
    <source>
        <dbReference type="EMBL" id="KAA0164798.1"/>
    </source>
</evidence>
<feature type="transmembrane region" description="Helical" evidence="2">
    <location>
        <begin position="55"/>
        <end position="74"/>
    </location>
</feature>
<feature type="transmembrane region" description="Helical" evidence="2">
    <location>
        <begin position="110"/>
        <end position="131"/>
    </location>
</feature>
<keyword evidence="2" id="KW-1133">Transmembrane helix</keyword>
<feature type="compositionally biased region" description="Basic and acidic residues" evidence="1">
    <location>
        <begin position="553"/>
        <end position="563"/>
    </location>
</feature>
<feature type="region of interest" description="Disordered" evidence="1">
    <location>
        <begin position="285"/>
        <end position="497"/>
    </location>
</feature>
<feature type="compositionally biased region" description="Acidic residues" evidence="1">
    <location>
        <begin position="349"/>
        <end position="358"/>
    </location>
</feature>
<name>A0A5A8DHQ8_CAFRO</name>
<sequence>MSVVFLAATAAIVVLGFAFVMRMDERSPSAATLKMVDEQHALASVNTLEVQLSPAFLAVLVASKFAAAWASVVLSRRSVEAAIVVAALAATLVAYWATWRGVAQRSFGRLSFLAGIAYTLAACTAWLVLVLRLTVATHLGELDLLGNLPAPDIADESSMGDPIVIVAGIAWVILALVSLLFWFTEDSKRTGGLPLFRRSGHAEELLRNLAAHAATRVSNRRSVGSDKALEDSAEAQVRGALVGMATESDSDSDGEADAGASSAQPAEADLEATEMIRRAIMDAENAARNDDDELDRDSVTQAEPRVSQPGRPDLHFGLAARSASSDEGLQVRPIAPGEPGSGLSRDESMESMDADDVAEIAPPSTKGPRGMSTVVTAADRPDAQDDAARRRFGRGSASGLVLGSDDTRGLDLQDGSPTRSPEDEALGSPHAPARTSHRVRHSDSARPLSANTKQRSRDALTAAPLSVEQRRPFARSSPLKLYGDPMGPAAGGAQSLAATGSLPPLAAAEPRAPGVGLNALEALRLAARMPTRGSSTSESHSRKSVAGQLIKMSLDDGSSRDSSEPEDEPEDEMDVVTRAVLEAGTAAGSAGSASQRQSAAGSLLGFDPQELPETGMHSTARPRRPSQLAAPHVPAAVNEGDEDAGDGSESGSEVAGETEAPGAQAAARVPFRRSQPPALPGHGAGPGASAAAGTLVGTHGAAFGSLPASGDLSSDDGSDDDDGIHYLHAEDERGRRRESVAGDQLDAVARAVAGASLAQEDSRSVASDDSEQHPGLRG</sequence>
<protein>
    <submittedName>
        <fullName evidence="3">Uncharacterized protein</fullName>
    </submittedName>
</protein>
<comment type="caution">
    <text evidence="3">The sequence shown here is derived from an EMBL/GenBank/DDBJ whole genome shotgun (WGS) entry which is preliminary data.</text>
</comment>
<feature type="transmembrane region" description="Helical" evidence="2">
    <location>
        <begin position="163"/>
        <end position="183"/>
    </location>
</feature>
<feature type="region of interest" description="Disordered" evidence="1">
    <location>
        <begin position="528"/>
        <end position="742"/>
    </location>
</feature>